<evidence type="ECO:0000313" key="3">
    <source>
        <dbReference type="EMBL" id="KZL72377.1"/>
    </source>
</evidence>
<comment type="caution">
    <text evidence="3">The sequence shown here is derived from an EMBL/GenBank/DDBJ whole genome shotgun (WGS) entry which is preliminary data.</text>
</comment>
<dbReference type="PANTHER" id="PTHR38117">
    <property type="entry name" value="NACHT AND WD40 DOMAIN PROTEIN"/>
    <property type="match status" value="1"/>
</dbReference>
<gene>
    <name evidence="3" type="ORF">CT0861_03526</name>
</gene>
<evidence type="ECO:0000256" key="1">
    <source>
        <dbReference type="SAM" id="MobiDB-lite"/>
    </source>
</evidence>
<dbReference type="Proteomes" id="UP000076552">
    <property type="component" value="Unassembled WGS sequence"/>
</dbReference>
<proteinExistence type="predicted"/>
<feature type="domain" description="DUF7053" evidence="2">
    <location>
        <begin position="6"/>
        <end position="165"/>
    </location>
</feature>
<dbReference type="InterPro" id="IPR055481">
    <property type="entry name" value="DUF7053"/>
</dbReference>
<protein>
    <recommendedName>
        <fullName evidence="2">DUF7053 domain-containing protein</fullName>
    </recommendedName>
</protein>
<name>A0A161YHW4_9PEZI</name>
<keyword evidence="4" id="KW-1185">Reference proteome</keyword>
<dbReference type="PANTHER" id="PTHR38117:SF1">
    <property type="entry name" value="DUF3074 DOMAIN-CONTAINING PROTEIN"/>
    <property type="match status" value="1"/>
</dbReference>
<dbReference type="STRING" id="708197.A0A161YHW4"/>
<organism evidence="3 4">
    <name type="scientific">Colletotrichum tofieldiae</name>
    <dbReference type="NCBI Taxonomy" id="708197"/>
    <lineage>
        <taxon>Eukaryota</taxon>
        <taxon>Fungi</taxon>
        <taxon>Dikarya</taxon>
        <taxon>Ascomycota</taxon>
        <taxon>Pezizomycotina</taxon>
        <taxon>Sordariomycetes</taxon>
        <taxon>Hypocreomycetidae</taxon>
        <taxon>Glomerellales</taxon>
        <taxon>Glomerellaceae</taxon>
        <taxon>Colletotrichum</taxon>
        <taxon>Colletotrichum spaethianum species complex</taxon>
    </lineage>
</organism>
<reference evidence="3 4" key="1">
    <citation type="submission" date="2015-06" db="EMBL/GenBank/DDBJ databases">
        <title>Survival trade-offs in plant roots during colonization by closely related pathogenic and mutualistic fungi.</title>
        <authorList>
            <person name="Hacquard S."/>
            <person name="Kracher B."/>
            <person name="Hiruma K."/>
            <person name="Weinman A."/>
            <person name="Muench P."/>
            <person name="Garrido Oter R."/>
            <person name="Ver Loren van Themaat E."/>
            <person name="Dallerey J.-F."/>
            <person name="Damm U."/>
            <person name="Henrissat B."/>
            <person name="Lespinet O."/>
            <person name="Thon M."/>
            <person name="Kemen E."/>
            <person name="McHardy A.C."/>
            <person name="Schulze-Lefert P."/>
            <person name="O'Connell R.J."/>
        </authorList>
    </citation>
    <scope>NUCLEOTIDE SEQUENCE [LARGE SCALE GENOMIC DNA]</scope>
    <source>
        <strain evidence="3 4">0861</strain>
    </source>
</reference>
<accession>A0A161YHW4</accession>
<dbReference type="AlphaFoldDB" id="A0A161YHW4"/>
<evidence type="ECO:0000313" key="4">
    <source>
        <dbReference type="Proteomes" id="UP000076552"/>
    </source>
</evidence>
<dbReference type="EMBL" id="LFIV01000059">
    <property type="protein sequence ID" value="KZL72377.1"/>
    <property type="molecule type" value="Genomic_DNA"/>
</dbReference>
<sequence length="167" mass="18848">MLNTAITLTHVTPIPQDMSREEALSRLHDAENHIKSDPNLTHWNPRTPKVPPTVPEDIDSIAATECYTVTDTVPTHLPKALPKGMLEKKSVSEYEFTFTPNGSFVRIYCPLNVLMETRWRIQDASGGGLELEEKVHAQCSRLLASVVRGELEKNWKDVHHKLLTKKA</sequence>
<evidence type="ECO:0000259" key="2">
    <source>
        <dbReference type="Pfam" id="PF23155"/>
    </source>
</evidence>
<feature type="region of interest" description="Disordered" evidence="1">
    <location>
        <begin position="34"/>
        <end position="54"/>
    </location>
</feature>
<dbReference type="Pfam" id="PF23155">
    <property type="entry name" value="DUF7053"/>
    <property type="match status" value="1"/>
</dbReference>